<evidence type="ECO:0000256" key="1">
    <source>
        <dbReference type="ARBA" id="ARBA00001957"/>
    </source>
</evidence>
<dbReference type="GO" id="GO:0003824">
    <property type="term" value="F:catalytic activity"/>
    <property type="evidence" value="ECO:0007669"/>
    <property type="project" value="InterPro"/>
</dbReference>
<dbReference type="SUPFAM" id="SSF52777">
    <property type="entry name" value="CoA-dependent acyltransferases"/>
    <property type="match status" value="3"/>
</dbReference>
<reference evidence="5 6" key="1">
    <citation type="submission" date="2019-10" db="EMBL/GenBank/DDBJ databases">
        <title>Dictyobacter vulcani sp. nov., within the class Ktedonobacteria, isolated from soil of volcanic Mt. Zao.</title>
        <authorList>
            <person name="Zheng Y."/>
            <person name="Wang C.M."/>
            <person name="Sakai Y."/>
            <person name="Abe K."/>
            <person name="Yokota A."/>
            <person name="Yabe S."/>
        </authorList>
    </citation>
    <scope>NUCLEOTIDE SEQUENCE [LARGE SCALE GENOMIC DNA]</scope>
    <source>
        <strain evidence="5 6">W12</strain>
    </source>
</reference>
<dbReference type="Gene3D" id="1.10.1200.10">
    <property type="entry name" value="ACP-like"/>
    <property type="match status" value="1"/>
</dbReference>
<keyword evidence="2" id="KW-0596">Phosphopantetheine</keyword>
<dbReference type="InterPro" id="IPR036736">
    <property type="entry name" value="ACP-like_sf"/>
</dbReference>
<dbReference type="CDD" id="cd08953">
    <property type="entry name" value="KR_2_SDR_x"/>
    <property type="match status" value="1"/>
</dbReference>
<dbReference type="Pfam" id="PF21394">
    <property type="entry name" value="Beta-ketacyl_N"/>
    <property type="match status" value="1"/>
</dbReference>
<dbReference type="InterPro" id="IPR045851">
    <property type="entry name" value="AMP-bd_C_sf"/>
</dbReference>
<dbReference type="FunFam" id="1.10.1200.10:FF:000005">
    <property type="entry name" value="Nonribosomal peptide synthetase 1"/>
    <property type="match status" value="1"/>
</dbReference>
<dbReference type="GO" id="GO:0031177">
    <property type="term" value="F:phosphopantetheine binding"/>
    <property type="evidence" value="ECO:0007669"/>
    <property type="project" value="InterPro"/>
</dbReference>
<dbReference type="InterPro" id="IPR023213">
    <property type="entry name" value="CAT-like_dom_sf"/>
</dbReference>
<dbReference type="InterPro" id="IPR010060">
    <property type="entry name" value="NRPS_synth"/>
</dbReference>
<dbReference type="InterPro" id="IPR049490">
    <property type="entry name" value="C883_1060-like_KR_N"/>
</dbReference>
<proteinExistence type="predicted"/>
<dbReference type="SUPFAM" id="SSF51735">
    <property type="entry name" value="NAD(P)-binding Rossmann-fold domains"/>
    <property type="match status" value="2"/>
</dbReference>
<evidence type="ECO:0000313" key="6">
    <source>
        <dbReference type="Proteomes" id="UP000326912"/>
    </source>
</evidence>
<dbReference type="PROSITE" id="PS50075">
    <property type="entry name" value="CARRIER"/>
    <property type="match status" value="1"/>
</dbReference>
<dbReference type="PANTHER" id="PTHR45398">
    <property type="match status" value="1"/>
</dbReference>
<name>A0A5J4KSR3_9CHLR</name>
<dbReference type="Pfam" id="PF08659">
    <property type="entry name" value="KR"/>
    <property type="match status" value="1"/>
</dbReference>
<evidence type="ECO:0000259" key="4">
    <source>
        <dbReference type="PROSITE" id="PS50075"/>
    </source>
</evidence>
<comment type="caution">
    <text evidence="5">The sequence shown here is derived from an EMBL/GenBank/DDBJ whole genome shotgun (WGS) entry which is preliminary data.</text>
</comment>
<dbReference type="InterPro" id="IPR036291">
    <property type="entry name" value="NAD(P)-bd_dom_sf"/>
</dbReference>
<feature type="domain" description="Carrier" evidence="4">
    <location>
        <begin position="694"/>
        <end position="768"/>
    </location>
</feature>
<dbReference type="Pfam" id="PF00550">
    <property type="entry name" value="PP-binding"/>
    <property type="match status" value="1"/>
</dbReference>
<gene>
    <name evidence="5" type="ORF">KDW_43340</name>
</gene>
<dbReference type="InterPro" id="IPR006162">
    <property type="entry name" value="Ppantetheine_attach_site"/>
</dbReference>
<dbReference type="InterPro" id="IPR013968">
    <property type="entry name" value="PKS_KR"/>
</dbReference>
<comment type="cofactor">
    <cofactor evidence="1">
        <name>pantetheine 4'-phosphate</name>
        <dbReference type="ChEBI" id="CHEBI:47942"/>
    </cofactor>
</comment>
<keyword evidence="3" id="KW-0597">Phosphoprotein</keyword>
<dbReference type="CDD" id="cd19534">
    <property type="entry name" value="E_NRPS"/>
    <property type="match status" value="1"/>
</dbReference>
<dbReference type="Gene3D" id="3.30.559.10">
    <property type="entry name" value="Chloramphenicol acetyltransferase-like domain"/>
    <property type="match status" value="2"/>
</dbReference>
<keyword evidence="6" id="KW-1185">Reference proteome</keyword>
<evidence type="ECO:0000256" key="3">
    <source>
        <dbReference type="ARBA" id="ARBA00022553"/>
    </source>
</evidence>
<dbReference type="InterPro" id="IPR057326">
    <property type="entry name" value="KR_dom"/>
</dbReference>
<organism evidence="5 6">
    <name type="scientific">Dictyobacter vulcani</name>
    <dbReference type="NCBI Taxonomy" id="2607529"/>
    <lineage>
        <taxon>Bacteria</taxon>
        <taxon>Bacillati</taxon>
        <taxon>Chloroflexota</taxon>
        <taxon>Ktedonobacteria</taxon>
        <taxon>Ktedonobacterales</taxon>
        <taxon>Dictyobacteraceae</taxon>
        <taxon>Dictyobacter</taxon>
    </lineage>
</organism>
<accession>A0A5J4KSR3</accession>
<dbReference type="SUPFAM" id="SSF56801">
    <property type="entry name" value="Acetyl-CoA synthetase-like"/>
    <property type="match status" value="1"/>
</dbReference>
<protein>
    <recommendedName>
        <fullName evidence="4">Carrier domain-containing protein</fullName>
    </recommendedName>
</protein>
<dbReference type="Gene3D" id="3.30.559.30">
    <property type="entry name" value="Nonribosomal peptide synthetase, condensation domain"/>
    <property type="match status" value="1"/>
</dbReference>
<dbReference type="Proteomes" id="UP000326912">
    <property type="component" value="Unassembled WGS sequence"/>
</dbReference>
<dbReference type="SMART" id="SM00823">
    <property type="entry name" value="PKS_PP"/>
    <property type="match status" value="1"/>
</dbReference>
<evidence type="ECO:0000313" key="5">
    <source>
        <dbReference type="EMBL" id="GER90172.1"/>
    </source>
</evidence>
<dbReference type="InterPro" id="IPR009081">
    <property type="entry name" value="PP-bd_ACP"/>
</dbReference>
<dbReference type="EMBL" id="BKZW01000002">
    <property type="protein sequence ID" value="GER90172.1"/>
    <property type="molecule type" value="Genomic_DNA"/>
</dbReference>
<dbReference type="Gene3D" id="3.30.300.30">
    <property type="match status" value="1"/>
</dbReference>
<dbReference type="InterPro" id="IPR020806">
    <property type="entry name" value="PKS_PP-bd"/>
</dbReference>
<dbReference type="Gene3D" id="3.40.50.720">
    <property type="entry name" value="NAD(P)-binding Rossmann-like Domain"/>
    <property type="match status" value="1"/>
</dbReference>
<dbReference type="NCBIfam" id="TIGR01720">
    <property type="entry name" value="NRPS-para261"/>
    <property type="match status" value="1"/>
</dbReference>
<evidence type="ECO:0000256" key="2">
    <source>
        <dbReference type="ARBA" id="ARBA00022450"/>
    </source>
</evidence>
<dbReference type="PANTHER" id="PTHR45398:SF1">
    <property type="entry name" value="ENZYME, PUTATIVE (JCVI)-RELATED"/>
    <property type="match status" value="1"/>
</dbReference>
<dbReference type="Pfam" id="PF00668">
    <property type="entry name" value="Condensation"/>
    <property type="match status" value="2"/>
</dbReference>
<dbReference type="GO" id="GO:0008610">
    <property type="term" value="P:lipid biosynthetic process"/>
    <property type="evidence" value="ECO:0007669"/>
    <property type="project" value="UniProtKB-ARBA"/>
</dbReference>
<sequence>MTLTGREKEVIIINGANYYCYEIEDVVNTIPGVEPTFAGASSIEDSTTGTGGLAVFFTPISQDLADIVPLLSTIRSEVVTNIGINPAYIIPLARSAFAKTTSGKIQRTQMKKSLLAGEYDHILKQLDLHLRNQNTLPDWFFYKRWQPRQIEYQVPVQTGGTTIIFMDTTGLGAQLANALRQQDQEVVCVEAATSYRRLAPDHYSLDVQTRQHYHDLFSELQSTGKAVRCMVHLWNYGFVPDVIESSAQLEAAHHASLYSLLLLTQAFTEIYGKQPAGLSVVASQSQYVQADDELAFIRGTVAGFLKTVAQEMPWLHCQHLDLPAFQHAQNVRHLIQELSVAQGDSEVAYRDGRRLVPRLAMLDWAHEPNQPLPFVQGGCYILSGGLGGAGIEIARYLLQNYQARILLLGRSVLPERSLWTTHIALNDEYAQRLKALRMLEQLEGEISYVTLDIGHQADLNAAVAQAEQRWQQAVDGIFHLAGVYKENLLEAESATTLAEEIRAKVSGAWSLHRLVLQRPHCLFVSFSSVNGFFGGVSVGAYAAANSFLDSFVHYQRSQGVNSYCFAWSTWDETGMSAGSQIKELSQARGYYALKPRQALEALQVGLTHTQPYVLIGLDATNQNIRRYSQREGTIALQQASVFVQLQTGQKFQEQLIPANYHLVQLQELPVTPAGEIDLARLMQIDGSVVTERVAARTEMEVQLTKIWQAVLGVADISIHDNFFALGGDSILSLQIVSRANQAGLAITPRMLFQYQTIAHLAAAMQQSAPGTQINAQQEPVTGLIPLTPIQHWFFEQQFAEAQHWNQSFLLKAQRPLDPALLKQALAQLLIQHDALRMRFMQEEGSWQQFNQEPAELFHFRSIDLAHLDVTAQATAIEQEAAQEQASLDLVKGPLVRATYFDPGQQQPARFLLVIHHLIVDGLSWRILLEDLQTVYEQLEKQQPIVLPAKTTSFQYWSRELYKYAQSDVCRAELSYWLQQLHVPQVALPVDYRSGANNVGSTRTITLSLTEAETRALLTDVPAIYHTQMDDILLTALAQAMREWTGENHLLVNLEGHGREDIIDSADISRTIGWFTSLYPVQLDLKNVSRPGPMLKQIKEQLRSIPQHGIGYGLLRYLTEDSQIAAQLRQLPQPEVSFNYLGQFDQAFSQTALFGPAPESGGALTSPAGQRPHLLDIFGLIGAGQLHMSWTYSQHIHQASTIERFASAYMQALRSLIAHCQQARPDSYTLSDFPLARLSEEQLDSLTERNPGIESLYPLSPLQQGLLFHTLYESHTGDYVNQIYCTLQGSFDKTAFVQAWQIVVNHHPALRTALIWEDLADAHQIVYRNIQVQFNEYDWRYRSGRSKRSNLNAISMKTVSRVLI</sequence>
<dbReference type="PROSITE" id="PS00012">
    <property type="entry name" value="PHOSPHOPANTETHEINE"/>
    <property type="match status" value="1"/>
</dbReference>
<dbReference type="InterPro" id="IPR001242">
    <property type="entry name" value="Condensation_dom"/>
</dbReference>
<dbReference type="SUPFAM" id="SSF47336">
    <property type="entry name" value="ACP-like"/>
    <property type="match status" value="1"/>
</dbReference>
<dbReference type="SMART" id="SM00822">
    <property type="entry name" value="PKS_KR"/>
    <property type="match status" value="1"/>
</dbReference>